<accession>A0A0A9T3S0</accession>
<organism evidence="1">
    <name type="scientific">Arundo donax</name>
    <name type="common">Giant reed</name>
    <name type="synonym">Donax arundinaceus</name>
    <dbReference type="NCBI Taxonomy" id="35708"/>
    <lineage>
        <taxon>Eukaryota</taxon>
        <taxon>Viridiplantae</taxon>
        <taxon>Streptophyta</taxon>
        <taxon>Embryophyta</taxon>
        <taxon>Tracheophyta</taxon>
        <taxon>Spermatophyta</taxon>
        <taxon>Magnoliopsida</taxon>
        <taxon>Liliopsida</taxon>
        <taxon>Poales</taxon>
        <taxon>Poaceae</taxon>
        <taxon>PACMAD clade</taxon>
        <taxon>Arundinoideae</taxon>
        <taxon>Arundineae</taxon>
        <taxon>Arundo</taxon>
    </lineage>
</organism>
<protein>
    <submittedName>
        <fullName evidence="1">Uncharacterized protein</fullName>
    </submittedName>
</protein>
<proteinExistence type="predicted"/>
<dbReference type="EMBL" id="GBRH01235921">
    <property type="protein sequence ID" value="JAD61974.1"/>
    <property type="molecule type" value="Transcribed_RNA"/>
</dbReference>
<evidence type="ECO:0000313" key="1">
    <source>
        <dbReference type="EMBL" id="JAD61974.1"/>
    </source>
</evidence>
<reference evidence="1" key="1">
    <citation type="submission" date="2014-09" db="EMBL/GenBank/DDBJ databases">
        <authorList>
            <person name="Magalhaes I.L.F."/>
            <person name="Oliveira U."/>
            <person name="Santos F.R."/>
            <person name="Vidigal T.H.D.A."/>
            <person name="Brescovit A.D."/>
            <person name="Santos A.J."/>
        </authorList>
    </citation>
    <scope>NUCLEOTIDE SEQUENCE</scope>
    <source>
        <tissue evidence="1">Shoot tissue taken approximately 20 cm above the soil surface</tissue>
    </source>
</reference>
<reference evidence="1" key="2">
    <citation type="journal article" date="2015" name="Data Brief">
        <title>Shoot transcriptome of the giant reed, Arundo donax.</title>
        <authorList>
            <person name="Barrero R.A."/>
            <person name="Guerrero F.D."/>
            <person name="Moolhuijzen P."/>
            <person name="Goolsby J.A."/>
            <person name="Tidwell J."/>
            <person name="Bellgard S.E."/>
            <person name="Bellgard M.I."/>
        </authorList>
    </citation>
    <scope>NUCLEOTIDE SEQUENCE</scope>
    <source>
        <tissue evidence="1">Shoot tissue taken approximately 20 cm above the soil surface</tissue>
    </source>
</reference>
<sequence length="9" mass="1264">MREQREEMR</sequence>
<name>A0A0A9T3S0_ARUDO</name>